<gene>
    <name evidence="3" type="ORF">Ahy_A03g015866</name>
</gene>
<protein>
    <submittedName>
        <fullName evidence="3">Uncharacterized protein</fullName>
    </submittedName>
</protein>
<evidence type="ECO:0000313" key="3">
    <source>
        <dbReference type="EMBL" id="RYR69312.1"/>
    </source>
</evidence>
<evidence type="ECO:0000256" key="1">
    <source>
        <dbReference type="SAM" id="MobiDB-lite"/>
    </source>
</evidence>
<keyword evidence="2" id="KW-1133">Transmembrane helix</keyword>
<dbReference type="Proteomes" id="UP000289738">
    <property type="component" value="Chromosome A03"/>
</dbReference>
<keyword evidence="2" id="KW-0812">Transmembrane</keyword>
<feature type="region of interest" description="Disordered" evidence="1">
    <location>
        <begin position="95"/>
        <end position="126"/>
    </location>
</feature>
<evidence type="ECO:0000313" key="4">
    <source>
        <dbReference type="Proteomes" id="UP000289738"/>
    </source>
</evidence>
<name>A0A445E1G2_ARAHY</name>
<evidence type="ECO:0000256" key="2">
    <source>
        <dbReference type="SAM" id="Phobius"/>
    </source>
</evidence>
<feature type="transmembrane region" description="Helical" evidence="2">
    <location>
        <begin position="414"/>
        <end position="435"/>
    </location>
</feature>
<feature type="compositionally biased region" description="Basic and acidic residues" evidence="1">
    <location>
        <begin position="106"/>
        <end position="126"/>
    </location>
</feature>
<accession>A0A445E1G2</accession>
<dbReference type="AlphaFoldDB" id="A0A445E1G2"/>
<feature type="compositionally biased region" description="Acidic residues" evidence="1">
    <location>
        <begin position="503"/>
        <end position="512"/>
    </location>
</feature>
<dbReference type="GO" id="GO:0009507">
    <property type="term" value="C:chloroplast"/>
    <property type="evidence" value="ECO:0007669"/>
    <property type="project" value="TreeGrafter"/>
</dbReference>
<organism evidence="3 4">
    <name type="scientific">Arachis hypogaea</name>
    <name type="common">Peanut</name>
    <dbReference type="NCBI Taxonomy" id="3818"/>
    <lineage>
        <taxon>Eukaryota</taxon>
        <taxon>Viridiplantae</taxon>
        <taxon>Streptophyta</taxon>
        <taxon>Embryophyta</taxon>
        <taxon>Tracheophyta</taxon>
        <taxon>Spermatophyta</taxon>
        <taxon>Magnoliopsida</taxon>
        <taxon>eudicotyledons</taxon>
        <taxon>Gunneridae</taxon>
        <taxon>Pentapetalae</taxon>
        <taxon>rosids</taxon>
        <taxon>fabids</taxon>
        <taxon>Fabales</taxon>
        <taxon>Fabaceae</taxon>
        <taxon>Papilionoideae</taxon>
        <taxon>50 kb inversion clade</taxon>
        <taxon>dalbergioids sensu lato</taxon>
        <taxon>Dalbergieae</taxon>
        <taxon>Pterocarpus clade</taxon>
        <taxon>Arachis</taxon>
    </lineage>
</organism>
<sequence length="512" mass="57834">MFFCWPDPSSLTPAISVRASRAVRPAIGRAAASAAETSAGLIAVKLSLATAYSANPPPYCHSKQTTHKIDIGNIILGYVGQRSKLGKFTGFRKLSKKQGEGPSSRSLEKEDQIEEDRYPKGGHGSHEEHRREIKVEWWVCCIHDANRRRYALGGYLSNGKGLLYMIEWFRDREKTRRKKKDFALFSFLCVEIALETREASCCFLELNCGIGRGRYLQTGGTAAVGIVLESSHKLGGLLGEGCQRRHSLSRRNQIQFNPNAVTVLRTGATAMATTALRWQPLLPPNTNLQRRHRQMVTFKVEAFRRSDMDSFAKRMASGEAWKDAWRGANDGMERFIFEAKKTAERLDRRYALSNRLSSVARAAADRAREIDRDFEISLRWRNFTMDFRRNWPQYRVQLNKFLDSPVGKGVVTTFFIWFALSGWLFRILIIATWVLPFAGPLLIGTLANNLAIQGNCPACKMQFVGLKSQIIRCTSCGNIVWQPKGDFSSRDGKRTSASKSDPEIIDVDFEEK</sequence>
<keyword evidence="2" id="KW-0472">Membrane</keyword>
<feature type="region of interest" description="Disordered" evidence="1">
    <location>
        <begin position="486"/>
        <end position="512"/>
    </location>
</feature>
<dbReference type="STRING" id="3818.A0A445E1G2"/>
<dbReference type="PANTHER" id="PTHR36356:SF1">
    <property type="entry name" value="EXPRESSED PROTEIN"/>
    <property type="match status" value="1"/>
</dbReference>
<comment type="caution">
    <text evidence="3">The sequence shown here is derived from an EMBL/GenBank/DDBJ whole genome shotgun (WGS) entry which is preliminary data.</text>
</comment>
<dbReference type="EMBL" id="SDMP01000003">
    <property type="protein sequence ID" value="RYR69312.1"/>
    <property type="molecule type" value="Genomic_DNA"/>
</dbReference>
<proteinExistence type="predicted"/>
<reference evidence="3 4" key="1">
    <citation type="submission" date="2019-01" db="EMBL/GenBank/DDBJ databases">
        <title>Sequencing of cultivated peanut Arachis hypogaea provides insights into genome evolution and oil improvement.</title>
        <authorList>
            <person name="Chen X."/>
        </authorList>
    </citation>
    <scope>NUCLEOTIDE SEQUENCE [LARGE SCALE GENOMIC DNA]</scope>
    <source>
        <strain evidence="4">cv. Fuhuasheng</strain>
        <tissue evidence="3">Leaves</tissue>
    </source>
</reference>
<keyword evidence="4" id="KW-1185">Reference proteome</keyword>
<dbReference type="PANTHER" id="PTHR36356">
    <property type="entry name" value="EXPRESSED PROTEIN"/>
    <property type="match status" value="1"/>
</dbReference>